<evidence type="ECO:0000313" key="2">
    <source>
        <dbReference type="Proteomes" id="UP000249922"/>
    </source>
</evidence>
<dbReference type="InterPro" id="IPR029058">
    <property type="entry name" value="AB_hydrolase_fold"/>
</dbReference>
<sequence>MGPVGRLAALADGLRLPPLMIRHGMRDSIVSVHQAEHLRNAWRQVDPHAEIDFALLEGEGPAPAPLAATGCWAIWRAS</sequence>
<proteinExistence type="predicted"/>
<reference evidence="1 2" key="1">
    <citation type="submission" date="2018-06" db="EMBL/GenBank/DDBJ databases">
        <title>Complete genome sequence of Paracoccus mutanolyticus strain RSP-02 isolated from cellulosic waste.</title>
        <authorList>
            <person name="Amrutha R.N."/>
            <person name="Shrivastav A."/>
            <person name="Buddana S.K."/>
            <person name="Deshpande U."/>
            <person name="Prakasham R.S."/>
        </authorList>
    </citation>
    <scope>NUCLEOTIDE SEQUENCE [LARGE SCALE GENOMIC DNA]</scope>
    <source>
        <strain evidence="1 2">RSP-02</strain>
    </source>
</reference>
<dbReference type="RefSeq" id="WP_112888018.1">
    <property type="nucleotide sequence ID" value="NZ_CP030239.1"/>
</dbReference>
<gene>
    <name evidence="1" type="ORF">DPM13_11020</name>
</gene>
<organism evidence="1 2">
    <name type="scientific">Paracoccus mutanolyticus</name>
    <dbReference type="NCBI Taxonomy" id="1499308"/>
    <lineage>
        <taxon>Bacteria</taxon>
        <taxon>Pseudomonadati</taxon>
        <taxon>Pseudomonadota</taxon>
        <taxon>Alphaproteobacteria</taxon>
        <taxon>Rhodobacterales</taxon>
        <taxon>Paracoccaceae</taxon>
        <taxon>Paracoccus</taxon>
    </lineage>
</organism>
<dbReference type="Proteomes" id="UP000249922">
    <property type="component" value="Chromosome"/>
</dbReference>
<name>A0ABN5M652_9RHOB</name>
<evidence type="ECO:0000313" key="1">
    <source>
        <dbReference type="EMBL" id="AWX93446.1"/>
    </source>
</evidence>
<accession>A0ABN5M652</accession>
<keyword evidence="2" id="KW-1185">Reference proteome</keyword>
<protein>
    <submittedName>
        <fullName evidence="1">Uncharacterized protein</fullName>
    </submittedName>
</protein>
<dbReference type="SUPFAM" id="SSF53474">
    <property type="entry name" value="alpha/beta-Hydrolases"/>
    <property type="match status" value="1"/>
</dbReference>
<dbReference type="EMBL" id="CP030239">
    <property type="protein sequence ID" value="AWX93446.1"/>
    <property type="molecule type" value="Genomic_DNA"/>
</dbReference>